<reference evidence="2" key="2">
    <citation type="journal article" date="2011" name="J. Bacteriol.">
        <title>Long-chain N-acyl amino acid synthases are linked to the putative PEP-CTERM/exosortase protein-sorting system in Gram-negative bacteria.</title>
        <authorList>
            <person name="Craig J.W."/>
            <person name="Cherry M.A."/>
            <person name="Brady S.F."/>
        </authorList>
    </citation>
    <scope>NUCLEOTIDE SEQUENCE</scope>
</reference>
<evidence type="ECO:0000313" key="2">
    <source>
        <dbReference type="EMBL" id="AEQ20470.1"/>
    </source>
</evidence>
<dbReference type="InterPro" id="IPR035985">
    <property type="entry name" value="Ubiquitin-activating_enz"/>
</dbReference>
<evidence type="ECO:0000259" key="1">
    <source>
        <dbReference type="Pfam" id="PF00899"/>
    </source>
</evidence>
<dbReference type="PANTHER" id="PTHR43267:SF1">
    <property type="entry name" value="TRNA THREONYLCARBAMOYLADENOSINE DEHYDRATASE"/>
    <property type="match status" value="1"/>
</dbReference>
<accession>G4WVL8</accession>
<organism evidence="2">
    <name type="scientific">uncultured bacterium CSL142</name>
    <dbReference type="NCBI Taxonomy" id="1091569"/>
    <lineage>
        <taxon>Bacteria</taxon>
        <taxon>environmental samples</taxon>
    </lineage>
</organism>
<dbReference type="EMBL" id="JF429411">
    <property type="protein sequence ID" value="AEQ20470.1"/>
    <property type="molecule type" value="Genomic_DNA"/>
</dbReference>
<dbReference type="NCBIfam" id="NF006077">
    <property type="entry name" value="PRK08223.1"/>
    <property type="match status" value="1"/>
</dbReference>
<dbReference type="InterPro" id="IPR000594">
    <property type="entry name" value="ThiF_NAD_FAD-bd"/>
</dbReference>
<dbReference type="AlphaFoldDB" id="G4WVL8"/>
<dbReference type="GO" id="GO:0008641">
    <property type="term" value="F:ubiquitin-like modifier activating enzyme activity"/>
    <property type="evidence" value="ECO:0007669"/>
    <property type="project" value="InterPro"/>
</dbReference>
<dbReference type="Pfam" id="PF00899">
    <property type="entry name" value="ThiF"/>
    <property type="match status" value="1"/>
</dbReference>
<dbReference type="Gene3D" id="3.40.50.720">
    <property type="entry name" value="NAD(P)-binding Rossmann-like Domain"/>
    <property type="match status" value="1"/>
</dbReference>
<dbReference type="GO" id="GO:0061504">
    <property type="term" value="P:cyclic threonylcarbamoyladenosine biosynthetic process"/>
    <property type="evidence" value="ECO:0007669"/>
    <property type="project" value="TreeGrafter"/>
</dbReference>
<name>G4WVL8_9BACT</name>
<dbReference type="InterPro" id="IPR045886">
    <property type="entry name" value="ThiF/MoeB/HesA"/>
</dbReference>
<feature type="domain" description="THIF-type NAD/FAD binding fold" evidence="1">
    <location>
        <begin position="14"/>
        <end position="263"/>
    </location>
</feature>
<reference evidence="2" key="1">
    <citation type="journal article" date="2007" name="J. Bacteriol.">
        <title>Cyclic AMP directly activates NasP, an N-acyl amino acid antibiotic biosynthetic enzyme cloned from an uncultured beta-proteobacterium.</title>
        <authorList>
            <person name="Clardy J."/>
            <person name="Brady S.F."/>
        </authorList>
    </citation>
    <scope>NUCLEOTIDE SEQUENCE</scope>
</reference>
<protein>
    <submittedName>
        <fullName evidence="2">ThiF/MoeB/HesA family E1-like protein</fullName>
    </submittedName>
</protein>
<dbReference type="GO" id="GO:0061503">
    <property type="term" value="F:tRNA threonylcarbamoyladenosine dehydratase"/>
    <property type="evidence" value="ECO:0007669"/>
    <property type="project" value="TreeGrafter"/>
</dbReference>
<dbReference type="SUPFAM" id="SSF69572">
    <property type="entry name" value="Activating enzymes of the ubiquitin-like proteins"/>
    <property type="match status" value="1"/>
</dbReference>
<sequence>MSTPPAFDYFEAFSRNIGWVTRDEQAVLRTKRVAIAGLGGAGGDHVMALTRLGITKLNISDFDSFAVPNFNRQIGATMSTLGRPKIDVIAAMARDINPEMDIRCFPQGVNTENLADFLTDVDLYLDGLDFFVLPARRATFAACERAGIPTVTAAPLGMGTAYLTFMPGKMTFEEYFRLDGVPEDEQFVLFMLGLAPARLQYNYVVDPAAVRLDEKRGPSTVIGCQLCAGVAATQALKILLGRGKILAAPWGLHFDAYNNKFARTWRPWGNKNPWQRLLIVLAKRRLASMRAASANNAS</sequence>
<proteinExistence type="predicted"/>
<dbReference type="PANTHER" id="PTHR43267">
    <property type="entry name" value="TRNA THREONYLCARBAMOYLADENOSINE DEHYDRATASE"/>
    <property type="match status" value="1"/>
</dbReference>